<dbReference type="eggNOG" id="ENOG5030R5S">
    <property type="taxonomic scope" value="Bacteria"/>
</dbReference>
<dbReference type="STRING" id="521097.Coch_0953"/>
<feature type="transmembrane region" description="Helical" evidence="1">
    <location>
        <begin position="59"/>
        <end position="80"/>
    </location>
</feature>
<sequence length="222" mass="25919">MYTMNTIIILIFVLVVVSVYFIVQYKSNFEKHLAYHTPRLLSPERQEYIRGAERYIKKASIVIGLFVSFPLIVVCAFLLLDAGIPIFFLLLIFLIAIECLVIYLIYRILKRNIKNQQALLEQMSDSDFELLLSVQKELFLFKYFPPFMLCKDKLYLFVSLTVEEIDPTTIKEVGFVYARGGRVIVRIKSIKSTSIVMYRNVYPIFGEIIEKYNPNAQIKTLK</sequence>
<feature type="transmembrane region" description="Helical" evidence="1">
    <location>
        <begin position="6"/>
        <end position="23"/>
    </location>
</feature>
<keyword evidence="1" id="KW-1133">Transmembrane helix</keyword>
<keyword evidence="3" id="KW-1185">Reference proteome</keyword>
<evidence type="ECO:0000313" key="3">
    <source>
        <dbReference type="Proteomes" id="UP000006650"/>
    </source>
</evidence>
<keyword evidence="1" id="KW-0472">Membrane</keyword>
<name>C7M3G1_CAPOD</name>
<reference evidence="2 3" key="1">
    <citation type="journal article" date="2009" name="Stand. Genomic Sci.">
        <title>Complete genome sequence of Capnocytophaga ochracea type strain (VPI 2845).</title>
        <authorList>
            <person name="Mavrommatis K."/>
            <person name="Gronow S."/>
            <person name="Saunders E."/>
            <person name="Land M."/>
            <person name="Lapidus A."/>
            <person name="Copeland A."/>
            <person name="Glavina Del Rio T."/>
            <person name="Nolan M."/>
            <person name="Lucas S."/>
            <person name="Chen F."/>
            <person name="Tice H."/>
            <person name="Cheng J.F."/>
            <person name="Bruce D."/>
            <person name="Goodwin L."/>
            <person name="Pitluck S."/>
            <person name="Pati A."/>
            <person name="Ivanova N."/>
            <person name="Chen A."/>
            <person name="Palaniappan K."/>
            <person name="Chain P."/>
            <person name="Hauser L."/>
            <person name="Chang Y.J."/>
            <person name="Jeffries C.D."/>
            <person name="Brettin T."/>
            <person name="Detter J.C."/>
            <person name="Han C."/>
            <person name="Bristow J."/>
            <person name="Goker M."/>
            <person name="Rohde M."/>
            <person name="Eisen J.A."/>
            <person name="Markowitz V."/>
            <person name="Kyrpides N.C."/>
            <person name="Klenk H.P."/>
            <person name="Hugenholtz P."/>
        </authorList>
    </citation>
    <scope>NUCLEOTIDE SEQUENCE [LARGE SCALE GENOMIC DNA]</scope>
    <source>
        <strain evidence="3">ATCC 27872 / DSM 7271 / JCM 12966 / VPI 2845</strain>
    </source>
</reference>
<proteinExistence type="predicted"/>
<dbReference type="EMBL" id="CP001632">
    <property type="protein sequence ID" value="ACU92508.1"/>
    <property type="molecule type" value="Genomic_DNA"/>
</dbReference>
<dbReference type="AlphaFoldDB" id="C7M3G1"/>
<evidence type="ECO:0000313" key="2">
    <source>
        <dbReference type="EMBL" id="ACU92508.1"/>
    </source>
</evidence>
<dbReference type="HOGENOM" id="CLU_1259545_0_0_10"/>
<gene>
    <name evidence="2" type="ordered locus">Coch_0953</name>
</gene>
<organism evidence="2 3">
    <name type="scientific">Capnocytophaga ochracea (strain ATCC 27872 / DSM 7271 / CCUG 9716 / JCM 12966 / NCTC 12371 / SS31 / VPI 2845)</name>
    <name type="common">Bacteroides ochraceus</name>
    <dbReference type="NCBI Taxonomy" id="521097"/>
    <lineage>
        <taxon>Bacteria</taxon>
        <taxon>Pseudomonadati</taxon>
        <taxon>Bacteroidota</taxon>
        <taxon>Flavobacteriia</taxon>
        <taxon>Flavobacteriales</taxon>
        <taxon>Flavobacteriaceae</taxon>
        <taxon>Capnocytophaga</taxon>
    </lineage>
</organism>
<dbReference type="Proteomes" id="UP000006650">
    <property type="component" value="Chromosome"/>
</dbReference>
<protein>
    <submittedName>
        <fullName evidence="2">Uncharacterized protein</fullName>
    </submittedName>
</protein>
<keyword evidence="1" id="KW-0812">Transmembrane</keyword>
<accession>C7M3G1</accession>
<feature type="transmembrane region" description="Helical" evidence="1">
    <location>
        <begin position="86"/>
        <end position="106"/>
    </location>
</feature>
<evidence type="ECO:0000256" key="1">
    <source>
        <dbReference type="SAM" id="Phobius"/>
    </source>
</evidence>
<dbReference type="KEGG" id="coc:Coch_0953"/>